<dbReference type="OMA" id="HRFCMIC"/>
<dbReference type="InterPro" id="IPR002867">
    <property type="entry name" value="IBR_dom"/>
</dbReference>
<dbReference type="Pfam" id="PF19422">
    <property type="entry name" value="Ariadne"/>
    <property type="match status" value="1"/>
</dbReference>
<dbReference type="Gene3D" id="3.30.40.10">
    <property type="entry name" value="Zinc/RING finger domain, C3HC4 (zinc finger)"/>
    <property type="match status" value="1"/>
</dbReference>
<evidence type="ECO:0000313" key="13">
    <source>
        <dbReference type="Proteomes" id="UP000007494"/>
    </source>
</evidence>
<dbReference type="CDD" id="cd22583">
    <property type="entry name" value="Rcat_RBR_ARI7-like"/>
    <property type="match status" value="1"/>
</dbReference>
<proteinExistence type="predicted"/>
<dbReference type="VEuPathDB" id="ToxoDB:NCLIV_050310"/>
<dbReference type="PANTHER" id="PTHR11685">
    <property type="entry name" value="RBR FAMILY RING FINGER AND IBR DOMAIN-CONTAINING"/>
    <property type="match status" value="1"/>
</dbReference>
<evidence type="ECO:0000259" key="10">
    <source>
        <dbReference type="PROSITE" id="PS51873"/>
    </source>
</evidence>
<dbReference type="InterPro" id="IPR044066">
    <property type="entry name" value="TRIAD_supradom"/>
</dbReference>
<dbReference type="GeneID" id="13442534"/>
<dbReference type="InParanoid" id="F0VKK2"/>
<keyword evidence="8" id="KW-0862">Zinc</keyword>
<reference evidence="12" key="4">
    <citation type="journal article" date="2015" name="PLoS ONE">
        <title>Comprehensive Evaluation of Toxoplasma gondii VEG and Neospora caninum LIV Genomes with Tachyzoite Stage Transcriptome and Proteome Defines Novel Transcript Features.</title>
        <authorList>
            <person name="Ramaprasad A."/>
            <person name="Mourier T."/>
            <person name="Naeem R."/>
            <person name="Malas T.B."/>
            <person name="Moussa E."/>
            <person name="Panigrahi A."/>
            <person name="Vermont S.J."/>
            <person name="Otto T.D."/>
            <person name="Wastling J."/>
            <person name="Pain A."/>
        </authorList>
    </citation>
    <scope>NUCLEOTIDE SEQUENCE</scope>
    <source>
        <strain evidence="12">Liverpool</strain>
    </source>
</reference>
<keyword evidence="5" id="KW-0677">Repeat</keyword>
<dbReference type="eggNOG" id="KOG1815">
    <property type="taxonomic scope" value="Eukaryota"/>
</dbReference>
<feature type="compositionally biased region" description="Polar residues" evidence="9">
    <location>
        <begin position="26"/>
        <end position="37"/>
    </location>
</feature>
<evidence type="ECO:0000256" key="9">
    <source>
        <dbReference type="SAM" id="MobiDB-lite"/>
    </source>
</evidence>
<evidence type="ECO:0000313" key="11">
    <source>
        <dbReference type="EMBL" id="CBZ54603.1"/>
    </source>
</evidence>
<dbReference type="Proteomes" id="UP000007494">
    <property type="component" value="Chromosome X"/>
</dbReference>
<dbReference type="EMBL" id="FR823391">
    <property type="protein sequence ID" value="CBZ54603.1"/>
    <property type="molecule type" value="Genomic_DNA"/>
</dbReference>
<feature type="region of interest" description="Disordered" evidence="9">
    <location>
        <begin position="134"/>
        <end position="177"/>
    </location>
</feature>
<dbReference type="InterPro" id="IPR031127">
    <property type="entry name" value="E3_UB_ligase_RBR"/>
</dbReference>
<reference evidence="11" key="2">
    <citation type="submission" date="2011-03" db="EMBL/GenBank/DDBJ databases">
        <title>Comparative genomics and transcriptomics of Neospora caninum and Toxoplasma gondii.</title>
        <authorList>
            <person name="Reid A.J."/>
            <person name="Sohal A."/>
            <person name="Harris D."/>
            <person name="Quail M."/>
            <person name="Sanders M."/>
            <person name="Berriman M."/>
            <person name="Wastling J.M."/>
            <person name="Pain A."/>
        </authorList>
    </citation>
    <scope>NUCLEOTIDE SEQUENCE</scope>
    <source>
        <strain evidence="11">Liverpool</strain>
    </source>
</reference>
<dbReference type="PROSITE" id="PS51873">
    <property type="entry name" value="TRIAD"/>
    <property type="match status" value="1"/>
</dbReference>
<keyword evidence="4" id="KW-0479">Metal-binding</keyword>
<evidence type="ECO:0000256" key="2">
    <source>
        <dbReference type="ARBA" id="ARBA00012251"/>
    </source>
</evidence>
<keyword evidence="13" id="KW-1185">Reference proteome</keyword>
<keyword evidence="3" id="KW-0808">Transferase</keyword>
<feature type="compositionally biased region" description="Low complexity" evidence="9">
    <location>
        <begin position="151"/>
        <end position="177"/>
    </location>
</feature>
<evidence type="ECO:0000256" key="3">
    <source>
        <dbReference type="ARBA" id="ARBA00022679"/>
    </source>
</evidence>
<evidence type="ECO:0000313" key="12">
    <source>
        <dbReference type="EMBL" id="CEL69317.1"/>
    </source>
</evidence>
<name>F0VKK2_NEOCL</name>
<reference evidence="11" key="1">
    <citation type="submission" date="2011-02" db="EMBL/GenBank/DDBJ databases">
        <authorList>
            <person name="Aslett M."/>
        </authorList>
    </citation>
    <scope>NUCLEOTIDE SEQUENCE</scope>
    <source>
        <strain evidence="11">Liverpool</strain>
    </source>
</reference>
<dbReference type="Gene3D" id="1.20.120.1750">
    <property type="match status" value="1"/>
</dbReference>
<keyword evidence="7" id="KW-0833">Ubl conjugation pathway</keyword>
<gene>
    <name evidence="12" type="ORF">BN1204_050310</name>
    <name evidence="11" type="ORF">NCLIV_050310</name>
</gene>
<dbReference type="RefSeq" id="XP_003884633.1">
    <property type="nucleotide sequence ID" value="XM_003884584.1"/>
</dbReference>
<protein>
    <recommendedName>
        <fullName evidence="2">RBR-type E3 ubiquitin transferase</fullName>
        <ecNumber evidence="2">2.3.2.31</ecNumber>
    </recommendedName>
</protein>
<evidence type="ECO:0000256" key="5">
    <source>
        <dbReference type="ARBA" id="ARBA00022737"/>
    </source>
</evidence>
<evidence type="ECO:0000256" key="1">
    <source>
        <dbReference type="ARBA" id="ARBA00001798"/>
    </source>
</evidence>
<dbReference type="GO" id="GO:0016567">
    <property type="term" value="P:protein ubiquitination"/>
    <property type="evidence" value="ECO:0007669"/>
    <property type="project" value="InterPro"/>
</dbReference>
<evidence type="ECO:0000256" key="8">
    <source>
        <dbReference type="ARBA" id="ARBA00022833"/>
    </source>
</evidence>
<evidence type="ECO:0000256" key="4">
    <source>
        <dbReference type="ARBA" id="ARBA00022723"/>
    </source>
</evidence>
<keyword evidence="6" id="KW-0863">Zinc-finger</keyword>
<dbReference type="GO" id="GO:0008270">
    <property type="term" value="F:zinc ion binding"/>
    <property type="evidence" value="ECO:0007669"/>
    <property type="project" value="UniProtKB-KW"/>
</dbReference>
<accession>F0VKK2</accession>
<dbReference type="SUPFAM" id="SSF57850">
    <property type="entry name" value="RING/U-box"/>
    <property type="match status" value="2"/>
</dbReference>
<dbReference type="FunCoup" id="F0VKK2">
    <property type="interactions" value="388"/>
</dbReference>
<feature type="domain" description="RING-type" evidence="10">
    <location>
        <begin position="178"/>
        <end position="454"/>
    </location>
</feature>
<dbReference type="EC" id="2.3.2.31" evidence="2"/>
<dbReference type="InterPro" id="IPR013083">
    <property type="entry name" value="Znf_RING/FYVE/PHD"/>
</dbReference>
<comment type="catalytic activity">
    <reaction evidence="1">
        <text>[E2 ubiquitin-conjugating enzyme]-S-ubiquitinyl-L-cysteine + [acceptor protein]-L-lysine = [E2 ubiquitin-conjugating enzyme]-L-cysteine + [acceptor protein]-N(6)-ubiquitinyl-L-lysine.</text>
        <dbReference type="EC" id="2.3.2.31"/>
    </reaction>
</comment>
<dbReference type="InterPro" id="IPR045840">
    <property type="entry name" value="Ariadne"/>
</dbReference>
<sequence>MGEAEPANGGGKDGQLSELENRRPSEQSPRSQKNVSPSEDDDLLSEEYVFDDESDIGVDVVSAEVQSIEQRKGSQVLFRALTPEELRLRMHEILQESTELLGVDEEVASLLLRTYRWHADDLIQEWYSDRGAVLKKSRLPPPQDTDDGDCSPSSSSSSPSSSSSSSFSSSSSSSSSSEMFECPITTLVVPFSETSALPCGHRFANECWRMYLEAAILEGPESAVDKRCPLYKCGEVVRDAFWRRFLSPQSFERFQDFQIRLLVERHPALSWCPAPGCSMAVELLREHTVGVASPLLSPPTSSFCERTDNPDICDAAAAAARNIQSNALSSPSSPSSSSFSSSSFAFCSSGGRLQGGDVCCSCGTRFCLYCSEEPHRPVPCNIIKSWNLKNQSEADNMTWILVHTKNCPKCKQPIEKNQGCMHMTCRCGFEFCWLCLGDWKKHQTSNFYRCNVYEQRPPDPSEEKRKKAKESLERYAHFFERYRAHSHGQRVAAEKQMAQVNKQMRILLQRSLRDISEVEFLEEAVKQIIECRRILKWSYAFGYFADWPEARHKHLFEYHQGQLERSLDLLQEKTETFDADDFLGESLLRFHVFKAELIDLTRVIGGFFRKICNVFEDEFCT</sequence>
<dbReference type="OrthoDB" id="10009520at2759"/>
<feature type="region of interest" description="Disordered" evidence="9">
    <location>
        <begin position="1"/>
        <end position="45"/>
    </location>
</feature>
<reference evidence="13" key="3">
    <citation type="journal article" date="2012" name="PLoS Pathog.">
        <title>Comparative genomics of the apicomplexan parasites Toxoplasma gondii and Neospora caninum: Coccidia differing in host range and transmission strategy.</title>
        <authorList>
            <person name="Reid A.J."/>
            <person name="Vermont S.J."/>
            <person name="Cotton J.A."/>
            <person name="Harris D."/>
            <person name="Hill-Cawthorne G.A."/>
            <person name="Konen-Waisman S."/>
            <person name="Latham S.M."/>
            <person name="Mourier T."/>
            <person name="Norton R."/>
            <person name="Quail M.A."/>
            <person name="Sanders M."/>
            <person name="Shanmugam D."/>
            <person name="Sohal A."/>
            <person name="Wasmuth J.D."/>
            <person name="Brunk B."/>
            <person name="Grigg M.E."/>
            <person name="Howard J.C."/>
            <person name="Parkinson J."/>
            <person name="Roos D.S."/>
            <person name="Trees A.J."/>
            <person name="Berriman M."/>
            <person name="Pain A."/>
            <person name="Wastling J.M."/>
        </authorList>
    </citation>
    <scope>NUCLEOTIDE SEQUENCE [LARGE SCALE GENOMIC DNA]</scope>
    <source>
        <strain evidence="13">Liverpool</strain>
    </source>
</reference>
<dbReference type="GO" id="GO:0061630">
    <property type="term" value="F:ubiquitin protein ligase activity"/>
    <property type="evidence" value="ECO:0007669"/>
    <property type="project" value="UniProtKB-EC"/>
</dbReference>
<organism evidence="11 13">
    <name type="scientific">Neospora caninum (strain Liverpool)</name>
    <dbReference type="NCBI Taxonomy" id="572307"/>
    <lineage>
        <taxon>Eukaryota</taxon>
        <taxon>Sar</taxon>
        <taxon>Alveolata</taxon>
        <taxon>Apicomplexa</taxon>
        <taxon>Conoidasida</taxon>
        <taxon>Coccidia</taxon>
        <taxon>Eucoccidiorida</taxon>
        <taxon>Eimeriorina</taxon>
        <taxon>Sarcocystidae</taxon>
        <taxon>Neospora</taxon>
    </lineage>
</organism>
<dbReference type="EMBL" id="LN714485">
    <property type="protein sequence ID" value="CEL69317.1"/>
    <property type="molecule type" value="Genomic_DNA"/>
</dbReference>
<evidence type="ECO:0000256" key="7">
    <source>
        <dbReference type="ARBA" id="ARBA00022786"/>
    </source>
</evidence>
<dbReference type="AlphaFoldDB" id="F0VKK2"/>
<dbReference type="SMART" id="SM00647">
    <property type="entry name" value="IBR"/>
    <property type="match status" value="2"/>
</dbReference>
<evidence type="ECO:0000256" key="6">
    <source>
        <dbReference type="ARBA" id="ARBA00022771"/>
    </source>
</evidence>
<dbReference type="Pfam" id="PF22191">
    <property type="entry name" value="IBR_1"/>
    <property type="match status" value="1"/>
</dbReference>